<proteinExistence type="predicted"/>
<reference evidence="2 3" key="1">
    <citation type="submission" date="2024-01" db="EMBL/GenBank/DDBJ databases">
        <authorList>
            <person name="Allen C."/>
            <person name="Tagirdzhanova G."/>
        </authorList>
    </citation>
    <scope>NUCLEOTIDE SEQUENCE [LARGE SCALE GENOMIC DNA]</scope>
    <source>
        <strain evidence="2 3">CBS 573.63</strain>
    </source>
</reference>
<evidence type="ECO:0000313" key="2">
    <source>
        <dbReference type="EMBL" id="CAK7264889.1"/>
    </source>
</evidence>
<keyword evidence="3" id="KW-1185">Reference proteome</keyword>
<evidence type="ECO:0000313" key="3">
    <source>
        <dbReference type="Proteomes" id="UP001642501"/>
    </source>
</evidence>
<sequence>MEDIEREREKRGKTMRFHYRAGRHFLKVTVPSRQHETICGDFFIDTAQKLFQMGLTKRNFRSVGSTTYHGTGSGDNGGSGQGDSAFVPQARCRSGQRWPTFILEVGYSQALEGLRNDMRWWFAASQYEVKIVLVAKLYQATQEIRLEKYVKDVSQVRTGATHTRNTPQLQPRLTQVVTITPREAGPGQELQFTVVGAPLILEFRHLFLRAPNLDAGERDLEYTSSDLEDTASAVWLSD</sequence>
<protein>
    <submittedName>
        <fullName evidence="2">Uncharacterized protein</fullName>
    </submittedName>
</protein>
<feature type="compositionally biased region" description="Gly residues" evidence="1">
    <location>
        <begin position="71"/>
        <end position="81"/>
    </location>
</feature>
<dbReference type="Proteomes" id="UP001642501">
    <property type="component" value="Unassembled WGS sequence"/>
</dbReference>
<evidence type="ECO:0000256" key="1">
    <source>
        <dbReference type="SAM" id="MobiDB-lite"/>
    </source>
</evidence>
<gene>
    <name evidence="2" type="ORF">SEPCBS57363_001305</name>
</gene>
<name>A0ABP0D9I2_9PEZI</name>
<comment type="caution">
    <text evidence="2">The sequence shown here is derived from an EMBL/GenBank/DDBJ whole genome shotgun (WGS) entry which is preliminary data.</text>
</comment>
<feature type="region of interest" description="Disordered" evidence="1">
    <location>
        <begin position="66"/>
        <end position="86"/>
    </location>
</feature>
<organism evidence="2 3">
    <name type="scientific">Sporothrix epigloea</name>
    <dbReference type="NCBI Taxonomy" id="1892477"/>
    <lineage>
        <taxon>Eukaryota</taxon>
        <taxon>Fungi</taxon>
        <taxon>Dikarya</taxon>
        <taxon>Ascomycota</taxon>
        <taxon>Pezizomycotina</taxon>
        <taxon>Sordariomycetes</taxon>
        <taxon>Sordariomycetidae</taxon>
        <taxon>Ophiostomatales</taxon>
        <taxon>Ophiostomataceae</taxon>
        <taxon>Sporothrix</taxon>
    </lineage>
</organism>
<accession>A0ABP0D9I2</accession>
<dbReference type="EMBL" id="CAWUOM010000013">
    <property type="protein sequence ID" value="CAK7264889.1"/>
    <property type="molecule type" value="Genomic_DNA"/>
</dbReference>